<dbReference type="SMART" id="SM00418">
    <property type="entry name" value="HTH_ARSR"/>
    <property type="match status" value="1"/>
</dbReference>
<keyword evidence="1" id="KW-0805">Transcription regulation</keyword>
<evidence type="ECO:0000313" key="6">
    <source>
        <dbReference type="EMBL" id="TDT45643.1"/>
    </source>
</evidence>
<accession>A0A4R7K6A7</accession>
<gene>
    <name evidence="6" type="ORF">EDD71_1553</name>
</gene>
<sequence>MKDCFICEENIIHEDNIELIRNKMIDENEIIKLSNVFKALGDPTRIKILYALSLKELCVCDIANLIRMSQSAVSHQLRILRNLRLVKYRKEGKIVFYSLNDQHVVTLFNQGIEHIKHD</sequence>
<evidence type="ECO:0000259" key="5">
    <source>
        <dbReference type="PROSITE" id="PS50987"/>
    </source>
</evidence>
<comment type="caution">
    <text evidence="6">The sequence shown here is derived from an EMBL/GenBank/DDBJ whole genome shotgun (WGS) entry which is preliminary data.</text>
</comment>
<dbReference type="AlphaFoldDB" id="A0A4R7K6A7"/>
<dbReference type="Proteomes" id="UP000295325">
    <property type="component" value="Unassembled WGS sequence"/>
</dbReference>
<dbReference type="GO" id="GO:0003700">
    <property type="term" value="F:DNA-binding transcription factor activity"/>
    <property type="evidence" value="ECO:0007669"/>
    <property type="project" value="InterPro"/>
</dbReference>
<evidence type="ECO:0000256" key="3">
    <source>
        <dbReference type="ARBA" id="ARBA00023163"/>
    </source>
</evidence>
<dbReference type="InterPro" id="IPR036390">
    <property type="entry name" value="WH_DNA-bd_sf"/>
</dbReference>
<dbReference type="Gene3D" id="1.10.10.10">
    <property type="entry name" value="Winged helix-like DNA-binding domain superfamily/Winged helix DNA-binding domain"/>
    <property type="match status" value="1"/>
</dbReference>
<name>A0A4R7K6A7_9CLOT</name>
<keyword evidence="2" id="KW-0238">DNA-binding</keyword>
<dbReference type="InterPro" id="IPR036388">
    <property type="entry name" value="WH-like_DNA-bd_sf"/>
</dbReference>
<keyword evidence="4" id="KW-0105">Cadmium resistance</keyword>
<dbReference type="PROSITE" id="PS00846">
    <property type="entry name" value="HTH_ARSR_1"/>
    <property type="match status" value="1"/>
</dbReference>
<dbReference type="InterPro" id="IPR001845">
    <property type="entry name" value="HTH_ArsR_DNA-bd_dom"/>
</dbReference>
<dbReference type="EMBL" id="SOAZ01000055">
    <property type="protein sequence ID" value="TDT45643.1"/>
    <property type="molecule type" value="Genomic_DNA"/>
</dbReference>
<dbReference type="PANTHER" id="PTHR43132">
    <property type="entry name" value="ARSENICAL RESISTANCE OPERON REPRESSOR ARSR-RELATED"/>
    <property type="match status" value="1"/>
</dbReference>
<dbReference type="PRINTS" id="PR00778">
    <property type="entry name" value="HTHARSR"/>
</dbReference>
<protein>
    <submittedName>
        <fullName evidence="6">ArsR family transcriptional regulator</fullName>
    </submittedName>
</protein>
<dbReference type="InterPro" id="IPR051011">
    <property type="entry name" value="Metal_resp_trans_reg"/>
</dbReference>
<keyword evidence="7" id="KW-1185">Reference proteome</keyword>
<proteinExistence type="predicted"/>
<evidence type="ECO:0000256" key="4">
    <source>
        <dbReference type="ARBA" id="ARBA00043263"/>
    </source>
</evidence>
<organism evidence="6 7">
    <name type="scientific">Fonticella tunisiensis</name>
    <dbReference type="NCBI Taxonomy" id="1096341"/>
    <lineage>
        <taxon>Bacteria</taxon>
        <taxon>Bacillati</taxon>
        <taxon>Bacillota</taxon>
        <taxon>Clostridia</taxon>
        <taxon>Eubacteriales</taxon>
        <taxon>Clostridiaceae</taxon>
        <taxon>Fonticella</taxon>
    </lineage>
</organism>
<evidence type="ECO:0000313" key="7">
    <source>
        <dbReference type="Proteomes" id="UP000295325"/>
    </source>
</evidence>
<dbReference type="GO" id="GO:0003677">
    <property type="term" value="F:DNA binding"/>
    <property type="evidence" value="ECO:0007669"/>
    <property type="project" value="UniProtKB-KW"/>
</dbReference>
<dbReference type="CDD" id="cd00090">
    <property type="entry name" value="HTH_ARSR"/>
    <property type="match status" value="1"/>
</dbReference>
<dbReference type="NCBIfam" id="NF033788">
    <property type="entry name" value="HTH_metalloreg"/>
    <property type="match status" value="1"/>
</dbReference>
<dbReference type="Pfam" id="PF01022">
    <property type="entry name" value="HTH_5"/>
    <property type="match status" value="1"/>
</dbReference>
<dbReference type="InterPro" id="IPR018334">
    <property type="entry name" value="ArsR_HTH"/>
</dbReference>
<dbReference type="PROSITE" id="PS50987">
    <property type="entry name" value="HTH_ARSR_2"/>
    <property type="match status" value="1"/>
</dbReference>
<dbReference type="PANTHER" id="PTHR43132:SF6">
    <property type="entry name" value="HTH-TYPE TRANSCRIPTIONAL REPRESSOR CZRA"/>
    <property type="match status" value="1"/>
</dbReference>
<reference evidence="6 7" key="1">
    <citation type="submission" date="2019-03" db="EMBL/GenBank/DDBJ databases">
        <title>Genomic Encyclopedia of Type Strains, Phase IV (KMG-IV): sequencing the most valuable type-strain genomes for metagenomic binning, comparative biology and taxonomic classification.</title>
        <authorList>
            <person name="Goeker M."/>
        </authorList>
    </citation>
    <scope>NUCLEOTIDE SEQUENCE [LARGE SCALE GENOMIC DNA]</scope>
    <source>
        <strain evidence="6 7">DSM 24455</strain>
    </source>
</reference>
<dbReference type="InterPro" id="IPR011991">
    <property type="entry name" value="ArsR-like_HTH"/>
</dbReference>
<dbReference type="RefSeq" id="WP_133629512.1">
    <property type="nucleotide sequence ID" value="NZ_SOAZ01000055.1"/>
</dbReference>
<feature type="domain" description="HTH arsR-type" evidence="5">
    <location>
        <begin position="25"/>
        <end position="118"/>
    </location>
</feature>
<evidence type="ECO:0000256" key="1">
    <source>
        <dbReference type="ARBA" id="ARBA00023015"/>
    </source>
</evidence>
<dbReference type="OrthoDB" id="9794330at2"/>
<dbReference type="GO" id="GO:0046686">
    <property type="term" value="P:response to cadmium ion"/>
    <property type="evidence" value="ECO:0007669"/>
    <property type="project" value="UniProtKB-KW"/>
</dbReference>
<evidence type="ECO:0000256" key="2">
    <source>
        <dbReference type="ARBA" id="ARBA00023125"/>
    </source>
</evidence>
<dbReference type="SUPFAM" id="SSF46785">
    <property type="entry name" value="Winged helix' DNA-binding domain"/>
    <property type="match status" value="1"/>
</dbReference>
<keyword evidence="3" id="KW-0804">Transcription</keyword>